<keyword evidence="3" id="KW-1185">Reference proteome</keyword>
<name>A0A179G5H7_METCM</name>
<dbReference type="GeneID" id="28856993"/>
<evidence type="ECO:0000313" key="2">
    <source>
        <dbReference type="EMBL" id="OAQ73076.1"/>
    </source>
</evidence>
<comment type="caution">
    <text evidence="2">The sequence shown here is derived from an EMBL/GenBank/DDBJ whole genome shotgun (WGS) entry which is preliminary data.</text>
</comment>
<accession>A0A179G5H7</accession>
<sequence length="105" mass="11922">MVCDGLQTVTQPPQFDNPRPNQEANKQVSLNTKNPRYHIIGPCSVLKLLQYQFNINTFHTGVATRNGRDSPAAIEIRGLSHGWLRTVRWPKTGQNVITTRIQRTL</sequence>
<feature type="compositionally biased region" description="Polar residues" evidence="1">
    <location>
        <begin position="7"/>
        <end position="25"/>
    </location>
</feature>
<evidence type="ECO:0000313" key="3">
    <source>
        <dbReference type="Proteomes" id="UP000078397"/>
    </source>
</evidence>
<dbReference type="RefSeq" id="XP_018149159.1">
    <property type="nucleotide sequence ID" value="XM_018292999.1"/>
</dbReference>
<dbReference type="AlphaFoldDB" id="A0A179G5H7"/>
<organism evidence="2 3">
    <name type="scientific">Pochonia chlamydosporia 170</name>
    <dbReference type="NCBI Taxonomy" id="1380566"/>
    <lineage>
        <taxon>Eukaryota</taxon>
        <taxon>Fungi</taxon>
        <taxon>Dikarya</taxon>
        <taxon>Ascomycota</taxon>
        <taxon>Pezizomycotina</taxon>
        <taxon>Sordariomycetes</taxon>
        <taxon>Hypocreomycetidae</taxon>
        <taxon>Hypocreales</taxon>
        <taxon>Clavicipitaceae</taxon>
        <taxon>Pochonia</taxon>
    </lineage>
</organism>
<dbReference type="EMBL" id="LSBJ02000001">
    <property type="protein sequence ID" value="OAQ73076.1"/>
    <property type="molecule type" value="Genomic_DNA"/>
</dbReference>
<reference evidence="2 3" key="1">
    <citation type="journal article" date="2016" name="PLoS Pathog.">
        <title>Biosynthesis of antibiotic leucinostatins in bio-control fungus Purpureocillium lilacinum and their inhibition on phytophthora revealed by genome mining.</title>
        <authorList>
            <person name="Wang G."/>
            <person name="Liu Z."/>
            <person name="Lin R."/>
            <person name="Li E."/>
            <person name="Mao Z."/>
            <person name="Ling J."/>
            <person name="Yang Y."/>
            <person name="Yin W.B."/>
            <person name="Xie B."/>
        </authorList>
    </citation>
    <scope>NUCLEOTIDE SEQUENCE [LARGE SCALE GENOMIC DNA]</scope>
    <source>
        <strain evidence="2">170</strain>
    </source>
</reference>
<proteinExistence type="predicted"/>
<evidence type="ECO:0000256" key="1">
    <source>
        <dbReference type="SAM" id="MobiDB-lite"/>
    </source>
</evidence>
<dbReference type="KEGG" id="pchm:VFPPC_15246"/>
<gene>
    <name evidence="2" type="ORF">VFPPC_15246</name>
</gene>
<feature type="region of interest" description="Disordered" evidence="1">
    <location>
        <begin position="1"/>
        <end position="25"/>
    </location>
</feature>
<protein>
    <submittedName>
        <fullName evidence="2">Uncharacterized protein</fullName>
    </submittedName>
</protein>
<dbReference type="Proteomes" id="UP000078397">
    <property type="component" value="Unassembled WGS sequence"/>
</dbReference>